<dbReference type="PANTHER" id="PTHR42194:SF1">
    <property type="entry name" value="UPF0276 PROTEIN HI_1600"/>
    <property type="match status" value="1"/>
</dbReference>
<dbReference type="STRING" id="492660.SAMN05192566_1312"/>
<name>A0A1G9BSN2_9PROT</name>
<dbReference type="EMBL" id="FNFX01000002">
    <property type="protein sequence ID" value="SDK42174.1"/>
    <property type="molecule type" value="Genomic_DNA"/>
</dbReference>
<dbReference type="InterPro" id="IPR036237">
    <property type="entry name" value="Xyl_isomerase-like_sf"/>
</dbReference>
<protein>
    <recommendedName>
        <fullName evidence="3">DUF692 domain-containing protein</fullName>
    </recommendedName>
</protein>
<dbReference type="Proteomes" id="UP000198629">
    <property type="component" value="Unassembled WGS sequence"/>
</dbReference>
<accession>A0A1G9BSN2</accession>
<organism evidence="1 2">
    <name type="scientific">Methylophilus rhizosphaerae</name>
    <dbReference type="NCBI Taxonomy" id="492660"/>
    <lineage>
        <taxon>Bacteria</taxon>
        <taxon>Pseudomonadati</taxon>
        <taxon>Pseudomonadota</taxon>
        <taxon>Betaproteobacteria</taxon>
        <taxon>Nitrosomonadales</taxon>
        <taxon>Methylophilaceae</taxon>
        <taxon>Methylophilus</taxon>
    </lineage>
</organism>
<dbReference type="PANTHER" id="PTHR42194">
    <property type="entry name" value="UPF0276 PROTEIN HI_1600"/>
    <property type="match status" value="1"/>
</dbReference>
<dbReference type="AlphaFoldDB" id="A0A1G9BSN2"/>
<dbReference type="InterPro" id="IPR007801">
    <property type="entry name" value="MbnB/TglH/ChrH"/>
</dbReference>
<dbReference type="RefSeq" id="WP_091471325.1">
    <property type="nucleotide sequence ID" value="NZ_FNFX01000002.1"/>
</dbReference>
<dbReference type="Gene3D" id="3.20.20.150">
    <property type="entry name" value="Divalent-metal-dependent TIM barrel enzymes"/>
    <property type="match status" value="1"/>
</dbReference>
<proteinExistence type="predicted"/>
<dbReference type="Pfam" id="PF05114">
    <property type="entry name" value="MbnB_TglH_ChrH"/>
    <property type="match status" value="1"/>
</dbReference>
<keyword evidence="2" id="KW-1185">Reference proteome</keyword>
<evidence type="ECO:0000313" key="2">
    <source>
        <dbReference type="Proteomes" id="UP000198629"/>
    </source>
</evidence>
<reference evidence="2" key="1">
    <citation type="submission" date="2016-10" db="EMBL/GenBank/DDBJ databases">
        <authorList>
            <person name="Varghese N."/>
            <person name="Submissions S."/>
        </authorList>
    </citation>
    <scope>NUCLEOTIDE SEQUENCE [LARGE SCALE GENOMIC DNA]</scope>
    <source>
        <strain evidence="2">CBMB127</strain>
    </source>
</reference>
<dbReference type="NCBIfam" id="NF003818">
    <property type="entry name" value="PRK05409.1"/>
    <property type="match status" value="1"/>
</dbReference>
<evidence type="ECO:0008006" key="3">
    <source>
        <dbReference type="Google" id="ProtNLM"/>
    </source>
</evidence>
<gene>
    <name evidence="1" type="ORF">SAMN05192566_1312</name>
</gene>
<dbReference type="OrthoDB" id="9763101at2"/>
<evidence type="ECO:0000313" key="1">
    <source>
        <dbReference type="EMBL" id="SDK42174.1"/>
    </source>
</evidence>
<dbReference type="SUPFAM" id="SSF51658">
    <property type="entry name" value="Xylose isomerase-like"/>
    <property type="match status" value="1"/>
</dbReference>
<sequence>MAGLGYRKEMADWDMSVVQADFFEVAPENWIRRDRTPLYQLMESGRPVRLHGVSLSLGGQGAIQHDFLKAVRALMDDLDTTYYSDHLAASGDAHQLYDLFPIPFTDQEVVRLSDRIKEVQDVLGLRIAVENTTYYTNVGEMSEVEFLMKVVEKADCNILLDINNIAVNHKNHQLTEVQHFLSQVDMQRVTYMHVAGHEFDERFGLYIDTHSEHVETETREVALALHRQHGTPILLEWDNDIPSLATLNQELSCLTAFTNT</sequence>